<keyword evidence="2" id="KW-1185">Reference proteome</keyword>
<accession>A0A371IQV3</accession>
<dbReference type="Gene3D" id="3.40.91.30">
    <property type="match status" value="1"/>
</dbReference>
<evidence type="ECO:0000313" key="2">
    <source>
        <dbReference type="Proteomes" id="UP000243494"/>
    </source>
</evidence>
<dbReference type="Pfam" id="PF06356">
    <property type="entry name" value="DUF1064"/>
    <property type="match status" value="1"/>
</dbReference>
<proteinExistence type="predicted"/>
<gene>
    <name evidence="1" type="ORF">CHF27_011135</name>
</gene>
<dbReference type="EMBL" id="NOJZ02000024">
    <property type="protein sequence ID" value="RDY22867.1"/>
    <property type="molecule type" value="Genomic_DNA"/>
</dbReference>
<reference evidence="1 2" key="1">
    <citation type="journal article" date="2017" name="Genome Announc.">
        <title>Draft Genome Sequence of Romboutsia maritimum sp. nov. Strain CCRI-22766(T), Isolated from Coastal Estuarine Mud.</title>
        <authorList>
            <person name="Maheux A.F."/>
            <person name="Boudreau D.K."/>
            <person name="Berube E."/>
            <person name="Boissinot M."/>
            <person name="Raymond F."/>
            <person name="Brodeur S."/>
            <person name="Corbeil J."/>
            <person name="Brightwell G."/>
            <person name="Broda D."/>
            <person name="Omar R.F."/>
            <person name="Bergeron M.G."/>
        </authorList>
    </citation>
    <scope>NUCLEOTIDE SEQUENCE [LARGE SCALE GENOMIC DNA]</scope>
    <source>
        <strain evidence="1 2">CCRI-22766</strain>
    </source>
</reference>
<dbReference type="AlphaFoldDB" id="A0A371IQV3"/>
<evidence type="ECO:0000313" key="1">
    <source>
        <dbReference type="EMBL" id="RDY22867.1"/>
    </source>
</evidence>
<comment type="caution">
    <text evidence="1">The sequence shown here is derived from an EMBL/GenBank/DDBJ whole genome shotgun (WGS) entry which is preliminary data.</text>
</comment>
<sequence>MSKYKNNKVTIDGITFDSKMEAEYYVHLKKQKEEGKIKDFGLQVKFELIPAFKKGDKRYGKTTYTVDFAIYHWGGTVEYIDVKGMETQQGVLRRKLFDYHNPNLPLRWVTKSIKYGQDGWIDSDDLKKKRRDAKKLKANI</sequence>
<dbReference type="RefSeq" id="WP_095405375.1">
    <property type="nucleotide sequence ID" value="NZ_NOJZ02000024.1"/>
</dbReference>
<dbReference type="InterPro" id="IPR009414">
    <property type="entry name" value="DUF1064"/>
</dbReference>
<dbReference type="Proteomes" id="UP000243494">
    <property type="component" value="Unassembled WGS sequence"/>
</dbReference>
<dbReference type="OrthoDB" id="1853564at2"/>
<name>A0A371IQV3_9FIRM</name>
<protein>
    <submittedName>
        <fullName evidence="1">DUF1064 domain-containing protein</fullName>
    </submittedName>
</protein>
<organism evidence="1 2">
    <name type="scientific">Romboutsia maritimum</name>
    <dbReference type="NCBI Taxonomy" id="2020948"/>
    <lineage>
        <taxon>Bacteria</taxon>
        <taxon>Bacillati</taxon>
        <taxon>Bacillota</taxon>
        <taxon>Clostridia</taxon>
        <taxon>Peptostreptococcales</taxon>
        <taxon>Peptostreptococcaceae</taxon>
        <taxon>Romboutsia</taxon>
    </lineage>
</organism>